<dbReference type="OrthoDB" id="408631at2759"/>
<dbReference type="PROSITE" id="PS51760">
    <property type="entry name" value="GH10_2"/>
    <property type="match status" value="1"/>
</dbReference>
<dbReference type="SUPFAM" id="SSF53474">
    <property type="entry name" value="alpha/beta-Hydrolases"/>
    <property type="match status" value="1"/>
</dbReference>
<evidence type="ECO:0000256" key="6">
    <source>
        <dbReference type="PROSITE-ProRule" id="PRU10061"/>
    </source>
</evidence>
<name>A0A8H5D2A3_9AGAR</name>
<dbReference type="PANTHER" id="PTHR11559">
    <property type="entry name" value="CARBOXYLESTERASE"/>
    <property type="match status" value="1"/>
</dbReference>
<evidence type="ECO:0000313" key="10">
    <source>
        <dbReference type="EMBL" id="KAF5352251.1"/>
    </source>
</evidence>
<comment type="catalytic activity">
    <reaction evidence="7">
        <text>Endohydrolysis of (1-&gt;4)-beta-D-xylosidic linkages in xylans.</text>
        <dbReference type="EC" id="3.2.1.8"/>
    </reaction>
</comment>
<organism evidence="10 11">
    <name type="scientific">Collybiopsis confluens</name>
    <dbReference type="NCBI Taxonomy" id="2823264"/>
    <lineage>
        <taxon>Eukaryota</taxon>
        <taxon>Fungi</taxon>
        <taxon>Dikarya</taxon>
        <taxon>Basidiomycota</taxon>
        <taxon>Agaricomycotina</taxon>
        <taxon>Agaricomycetes</taxon>
        <taxon>Agaricomycetidae</taxon>
        <taxon>Agaricales</taxon>
        <taxon>Marasmiineae</taxon>
        <taxon>Omphalotaceae</taxon>
        <taxon>Collybiopsis</taxon>
    </lineage>
</organism>
<comment type="similarity">
    <text evidence="1 7">Belongs to the glycosyl hydrolase 10 (cellulase F) family.</text>
</comment>
<evidence type="ECO:0000256" key="2">
    <source>
        <dbReference type="ARBA" id="ARBA00022801"/>
    </source>
</evidence>
<comment type="caution">
    <text evidence="10">The sequence shown here is derived from an EMBL/GenBank/DDBJ whole genome shotgun (WGS) entry which is preliminary data.</text>
</comment>
<dbReference type="Pfam" id="PF00135">
    <property type="entry name" value="COesterase"/>
    <property type="match status" value="2"/>
</dbReference>
<dbReference type="GO" id="GO:0031176">
    <property type="term" value="F:endo-1,4-beta-xylanase activity"/>
    <property type="evidence" value="ECO:0007669"/>
    <property type="project" value="UniProtKB-EC"/>
</dbReference>
<dbReference type="PRINTS" id="PR00134">
    <property type="entry name" value="GLHYDRLASE10"/>
</dbReference>
<evidence type="ECO:0000313" key="11">
    <source>
        <dbReference type="Proteomes" id="UP000518752"/>
    </source>
</evidence>
<accession>A0A8H5D2A3</accession>
<keyword evidence="5 7" id="KW-0624">Polysaccharide degradation</keyword>
<keyword evidence="11" id="KW-1185">Reference proteome</keyword>
<evidence type="ECO:0000259" key="9">
    <source>
        <dbReference type="PROSITE" id="PS51760"/>
    </source>
</evidence>
<dbReference type="Gene3D" id="3.40.50.1820">
    <property type="entry name" value="alpha/beta hydrolase"/>
    <property type="match status" value="2"/>
</dbReference>
<keyword evidence="8" id="KW-0732">Signal</keyword>
<evidence type="ECO:0000256" key="7">
    <source>
        <dbReference type="RuleBase" id="RU361174"/>
    </source>
</evidence>
<feature type="signal peptide" evidence="8">
    <location>
        <begin position="1"/>
        <end position="24"/>
    </location>
</feature>
<dbReference type="InterPro" id="IPR050309">
    <property type="entry name" value="Type-B_Carboxylest/Lipase"/>
</dbReference>
<dbReference type="GO" id="GO:0000272">
    <property type="term" value="P:polysaccharide catabolic process"/>
    <property type="evidence" value="ECO:0007669"/>
    <property type="project" value="UniProtKB-KW"/>
</dbReference>
<evidence type="ECO:0000256" key="5">
    <source>
        <dbReference type="ARBA" id="ARBA00023326"/>
    </source>
</evidence>
<dbReference type="InterPro" id="IPR002018">
    <property type="entry name" value="CarbesteraseB"/>
</dbReference>
<dbReference type="Pfam" id="PF00331">
    <property type="entry name" value="Glyco_hydro_10"/>
    <property type="match status" value="1"/>
</dbReference>
<feature type="domain" description="GH10" evidence="9">
    <location>
        <begin position="61"/>
        <end position="348"/>
    </location>
</feature>
<dbReference type="EC" id="3.2.1.8" evidence="7"/>
<dbReference type="PROSITE" id="PS00591">
    <property type="entry name" value="GH10_1"/>
    <property type="match status" value="1"/>
</dbReference>
<sequence>MKSFAIRSTFITLLASVSLATTHALPQAAGSSRTANAPAATSTIGTNQAAKAAGKLYFGSATDNPYLNEDATYKAILSNTSLFGQLSPENAMKWDATEPEQGVFTFTNGDAIVALAQANGQIMRGHNTVWGSQLPSWVSSSGFNNATLISVMQNHVSTVIGHYKGKIWDVVNEPFNEDGSFASNVFFDTIGPTYIDLALQAARKADPNAKLYINDFNIEGEGTKATAMANLVSGLKSRGIPIDGVGLESHFILGELPTTIQAQMEAFTALGVEVAVTELDIRMTLPETNALLARQQTDYETVISACNAVEKCVGVTIWEYTDKYSWVPGTFAGQGAADPWDEKSVVDVDYAQYEGIFDPNTNVTNFFGIRYAAPPTGQLRFRAPQPPAHVEGIQVADTEPPECVQGLVTDSEDCLFLNVHIPGNRISHASSLPTVVWIHGGGYLEEMGRRTLFRLLQEATTKLSRFSRWEGGEKKWRSQCGLMFEDFFFLNEPPFLTDDTVDQHAALQWVHKNIAKFGGDPQKVTIWGAGSVLQHIIAQDGRTSPPLFRGAITSSTFLPSQYQFDDPIPEGIYNEVVTQSQCSSAHDQLACLRAADVATLNVVNSNLPRSSFFGTFTFVPVIDGDFITQRATIALREGKINGEALLAVTNTNEGVIFVDQTGVVMNTSAYAGQLFPRFGSAQDEQVANQYANAGTSTLDQINAIMGDSIFQCPSYYLLKAFHGRGFNVFKGKFAIPPALHGMDVNYYFPHKGPITFHNATFSASFSQSFLSFVISLDPNDKVDRNDDITPPWKMFFDEQTEMVFNMTAGNLTDIHPTTTDPDLLVRCSFWERVGALTGQ</sequence>
<dbReference type="Gene3D" id="3.20.20.80">
    <property type="entry name" value="Glycosidases"/>
    <property type="match status" value="1"/>
</dbReference>
<dbReference type="InterPro" id="IPR031158">
    <property type="entry name" value="GH10_AS"/>
</dbReference>
<keyword evidence="4 7" id="KW-0326">Glycosidase</keyword>
<gene>
    <name evidence="10" type="ORF">D9757_012516</name>
</gene>
<evidence type="ECO:0000256" key="4">
    <source>
        <dbReference type="ARBA" id="ARBA00023295"/>
    </source>
</evidence>
<dbReference type="Proteomes" id="UP000518752">
    <property type="component" value="Unassembled WGS sequence"/>
</dbReference>
<reference evidence="10 11" key="1">
    <citation type="journal article" date="2020" name="ISME J.">
        <title>Uncovering the hidden diversity of litter-decomposition mechanisms in mushroom-forming fungi.</title>
        <authorList>
            <person name="Floudas D."/>
            <person name="Bentzer J."/>
            <person name="Ahren D."/>
            <person name="Johansson T."/>
            <person name="Persson P."/>
            <person name="Tunlid A."/>
        </authorList>
    </citation>
    <scope>NUCLEOTIDE SEQUENCE [LARGE SCALE GENOMIC DNA]</scope>
    <source>
        <strain evidence="10 11">CBS 406.79</strain>
    </source>
</reference>
<evidence type="ECO:0000256" key="8">
    <source>
        <dbReference type="SAM" id="SignalP"/>
    </source>
</evidence>
<keyword evidence="3 7" id="KW-0119">Carbohydrate metabolism</keyword>
<evidence type="ECO:0000256" key="1">
    <source>
        <dbReference type="ARBA" id="ARBA00007495"/>
    </source>
</evidence>
<dbReference type="SMART" id="SM00633">
    <property type="entry name" value="Glyco_10"/>
    <property type="match status" value="1"/>
</dbReference>
<dbReference type="AlphaFoldDB" id="A0A8H5D2A3"/>
<dbReference type="SUPFAM" id="SSF51445">
    <property type="entry name" value="(Trans)glycosidases"/>
    <property type="match status" value="1"/>
</dbReference>
<dbReference type="InterPro" id="IPR017853">
    <property type="entry name" value="GH"/>
</dbReference>
<feature type="active site" description="Nucleophile" evidence="6">
    <location>
        <position position="278"/>
    </location>
</feature>
<evidence type="ECO:0000256" key="3">
    <source>
        <dbReference type="ARBA" id="ARBA00023277"/>
    </source>
</evidence>
<feature type="chain" id="PRO_5034304239" description="Beta-xylanase" evidence="8">
    <location>
        <begin position="25"/>
        <end position="839"/>
    </location>
</feature>
<dbReference type="InterPro" id="IPR029058">
    <property type="entry name" value="AB_hydrolase_fold"/>
</dbReference>
<proteinExistence type="inferred from homology"/>
<protein>
    <recommendedName>
        <fullName evidence="7">Beta-xylanase</fullName>
        <ecNumber evidence="7">3.2.1.8</ecNumber>
    </recommendedName>
</protein>
<keyword evidence="2 7" id="KW-0378">Hydrolase</keyword>
<dbReference type="EMBL" id="JAACJN010000277">
    <property type="protein sequence ID" value="KAF5352251.1"/>
    <property type="molecule type" value="Genomic_DNA"/>
</dbReference>
<dbReference type="InterPro" id="IPR001000">
    <property type="entry name" value="GH10_dom"/>
</dbReference>